<sequence>MNLKGNALQFARWRLALTFALLFGTGLPVAPPAAAMVILGGGAAIVVDGNSYCTLTTIGRDRAGDVVGFTGAQCGGPGAAVAVVGRDSTVGTVVAVDGDLRYALIKFDAPDLIPVSDYAGIAINGLGPEPQFDSAVCKWGPATPGLCGRITTPFGPRVNLLAQFDPGDVGAPVTMDGLLVGMVYAGGMTLGGKYSLPRPLTYLTKFNAILDDVNASEGPGSGFVPIGS</sequence>
<dbReference type="EMBL" id="PUEV01000012">
    <property type="protein sequence ID" value="PQM53768.1"/>
    <property type="molecule type" value="Genomic_DNA"/>
</dbReference>
<dbReference type="RefSeq" id="WP_046283677.1">
    <property type="nucleotide sequence ID" value="NZ_CP092430.2"/>
</dbReference>
<evidence type="ECO:0000313" key="2">
    <source>
        <dbReference type="Proteomes" id="UP000237911"/>
    </source>
</evidence>
<dbReference type="InterPro" id="IPR043504">
    <property type="entry name" value="Peptidase_S1_PA_chymotrypsin"/>
</dbReference>
<comment type="caution">
    <text evidence="1">The sequence shown here is derived from an EMBL/GenBank/DDBJ whole genome shotgun (WGS) entry which is preliminary data.</text>
</comment>
<dbReference type="AlphaFoldDB" id="A0A9X7P042"/>
<protein>
    <submittedName>
        <fullName evidence="1">Peptidase</fullName>
    </submittedName>
</protein>
<name>A0A9X7P042_9MYCO</name>
<keyword evidence="2" id="KW-1185">Reference proteome</keyword>
<proteinExistence type="predicted"/>
<dbReference type="Gene3D" id="2.40.10.10">
    <property type="entry name" value="Trypsin-like serine proteases"/>
    <property type="match status" value="2"/>
</dbReference>
<dbReference type="Proteomes" id="UP000237911">
    <property type="component" value="Unassembled WGS sequence"/>
</dbReference>
<gene>
    <name evidence="1" type="ORF">C5U48_02895</name>
</gene>
<organism evidence="1 2">
    <name type="scientific">Mycolicibacter virginiensis</name>
    <dbReference type="NCBI Taxonomy" id="1795032"/>
    <lineage>
        <taxon>Bacteria</taxon>
        <taxon>Bacillati</taxon>
        <taxon>Actinomycetota</taxon>
        <taxon>Actinomycetes</taxon>
        <taxon>Mycobacteriales</taxon>
        <taxon>Mycobacteriaceae</taxon>
        <taxon>Mycolicibacter</taxon>
    </lineage>
</organism>
<evidence type="ECO:0000313" key="1">
    <source>
        <dbReference type="EMBL" id="PQM53768.1"/>
    </source>
</evidence>
<dbReference type="SUPFAM" id="SSF50494">
    <property type="entry name" value="Trypsin-like serine proteases"/>
    <property type="match status" value="1"/>
</dbReference>
<accession>A0A9X7P042</accession>
<dbReference type="InterPro" id="IPR009003">
    <property type="entry name" value="Peptidase_S1_PA"/>
</dbReference>
<reference evidence="1 2" key="1">
    <citation type="submission" date="2018-02" db="EMBL/GenBank/DDBJ databases">
        <title>Draft genome sequence of Mycobacterium virginiense isolated from mud of a swine farm in Japan.</title>
        <authorList>
            <person name="Ohya K."/>
        </authorList>
    </citation>
    <scope>NUCLEOTIDE SEQUENCE [LARGE SCALE GENOMIC DNA]</scope>
    <source>
        <strain evidence="1 2">GF75</strain>
    </source>
</reference>